<keyword evidence="2" id="KW-1185">Reference proteome</keyword>
<comment type="caution">
    <text evidence="1">The sequence shown here is derived from an EMBL/GenBank/DDBJ whole genome shotgun (WGS) entry which is preliminary data.</text>
</comment>
<organism evidence="1 2">
    <name type="scientific">Dentiscutata erythropus</name>
    <dbReference type="NCBI Taxonomy" id="1348616"/>
    <lineage>
        <taxon>Eukaryota</taxon>
        <taxon>Fungi</taxon>
        <taxon>Fungi incertae sedis</taxon>
        <taxon>Mucoromycota</taxon>
        <taxon>Glomeromycotina</taxon>
        <taxon>Glomeromycetes</taxon>
        <taxon>Diversisporales</taxon>
        <taxon>Gigasporaceae</taxon>
        <taxon>Dentiscutata</taxon>
    </lineage>
</organism>
<name>A0A9N9JQ63_9GLOM</name>
<reference evidence="1" key="1">
    <citation type="submission" date="2021-06" db="EMBL/GenBank/DDBJ databases">
        <authorList>
            <person name="Kallberg Y."/>
            <person name="Tangrot J."/>
            <person name="Rosling A."/>
        </authorList>
    </citation>
    <scope>NUCLEOTIDE SEQUENCE</scope>
    <source>
        <strain evidence="1">MA453B</strain>
    </source>
</reference>
<dbReference type="EMBL" id="CAJVPY010027147">
    <property type="protein sequence ID" value="CAG8790769.1"/>
    <property type="molecule type" value="Genomic_DNA"/>
</dbReference>
<dbReference type="Proteomes" id="UP000789405">
    <property type="component" value="Unassembled WGS sequence"/>
</dbReference>
<accession>A0A9N9JQ63</accession>
<feature type="non-terminal residue" evidence="1">
    <location>
        <position position="53"/>
    </location>
</feature>
<dbReference type="OrthoDB" id="2447160at2759"/>
<dbReference type="AlphaFoldDB" id="A0A9N9JQ63"/>
<evidence type="ECO:0000313" key="2">
    <source>
        <dbReference type="Proteomes" id="UP000789405"/>
    </source>
</evidence>
<gene>
    <name evidence="1" type="ORF">DERYTH_LOCUS21379</name>
</gene>
<protein>
    <submittedName>
        <fullName evidence="1">19125_t:CDS:1</fullName>
    </submittedName>
</protein>
<feature type="non-terminal residue" evidence="1">
    <location>
        <position position="1"/>
    </location>
</feature>
<evidence type="ECO:0000313" key="1">
    <source>
        <dbReference type="EMBL" id="CAG8790769.1"/>
    </source>
</evidence>
<proteinExistence type="predicted"/>
<sequence>DYHDCHQTRLPTMTSNSRICHMATTLINSMPNILKIPFISSNNFSVFKSGLIS</sequence>